<accession>A0A1J1ABN4</accession>
<proteinExistence type="predicted"/>
<evidence type="ECO:0000256" key="1">
    <source>
        <dbReference type="SAM" id="MobiDB-lite"/>
    </source>
</evidence>
<gene>
    <name evidence="3" type="ORF">HSR6_1096</name>
</gene>
<sequence length="85" mass="9055">MMDNEGLAYRVIEAVAQKSGKSPESLSPPLYDVIDPDALDALMAHSSEDVRVSFKYNGYNVQVSGDGTVSVTSSDAMEPDPTASE</sequence>
<evidence type="ECO:0000259" key="2">
    <source>
        <dbReference type="Pfam" id="PF18545"/>
    </source>
</evidence>
<reference evidence="4" key="1">
    <citation type="submission" date="2016-08" db="EMBL/GenBank/DDBJ databases">
        <title>Discovery of first anaerobic lithoheterotrophic haloarchae widely represented in hypersaline habitats.</title>
        <authorList>
            <person name="Sorokin D.Y."/>
            <person name="Kublanov I.V."/>
            <person name="Roman P."/>
            <person name="Sinninghe Damste J.S."/>
            <person name="Golyshin P.N."/>
            <person name="Rojo D."/>
            <person name="Ciordia S."/>
            <person name="Mena Md.C."/>
            <person name="Ferrer M."/>
            <person name="Smedile F."/>
            <person name="Messina E."/>
            <person name="La Cono V."/>
            <person name="Yakimov M.M."/>
        </authorList>
    </citation>
    <scope>NUCLEOTIDE SEQUENCE [LARGE SCALE GENOMIC DNA]</scope>
    <source>
        <strain evidence="4">HSR6</strain>
    </source>
</reference>
<dbReference type="AlphaFoldDB" id="A0A1J1ABN4"/>
<dbReference type="KEGG" id="hhsr:HSR6_1096"/>
<feature type="domain" description="Halobacterial output" evidence="2">
    <location>
        <begin position="4"/>
        <end position="72"/>
    </location>
</feature>
<evidence type="ECO:0000313" key="4">
    <source>
        <dbReference type="Proteomes" id="UP000186165"/>
    </source>
</evidence>
<dbReference type="InterPro" id="IPR040624">
    <property type="entry name" value="HalOD1"/>
</dbReference>
<feature type="compositionally biased region" description="Low complexity" evidence="1">
    <location>
        <begin position="65"/>
        <end position="75"/>
    </location>
</feature>
<feature type="region of interest" description="Disordered" evidence="1">
    <location>
        <begin position="65"/>
        <end position="85"/>
    </location>
</feature>
<keyword evidence="4" id="KW-1185">Reference proteome</keyword>
<dbReference type="Pfam" id="PF18545">
    <property type="entry name" value="HalOD1"/>
    <property type="match status" value="1"/>
</dbReference>
<organism evidence="3 4">
    <name type="scientific">Halodesulfurarchaeum formicicum</name>
    <dbReference type="NCBI Taxonomy" id="1873524"/>
    <lineage>
        <taxon>Archaea</taxon>
        <taxon>Methanobacteriati</taxon>
        <taxon>Methanobacteriota</taxon>
        <taxon>Stenosarchaea group</taxon>
        <taxon>Halobacteria</taxon>
        <taxon>Halobacteriales</taxon>
        <taxon>Halobacteriaceae</taxon>
        <taxon>Halodesulfurarchaeum</taxon>
    </lineage>
</organism>
<dbReference type="EMBL" id="CP016804">
    <property type="protein sequence ID" value="APE95546.1"/>
    <property type="molecule type" value="Genomic_DNA"/>
</dbReference>
<name>A0A1J1ABN4_9EURY</name>
<dbReference type="Proteomes" id="UP000186165">
    <property type="component" value="Chromosome"/>
</dbReference>
<evidence type="ECO:0000313" key="3">
    <source>
        <dbReference type="EMBL" id="APE95546.1"/>
    </source>
</evidence>
<protein>
    <recommendedName>
        <fullName evidence="2">Halobacterial output domain-containing protein</fullName>
    </recommendedName>
</protein>